<keyword evidence="1" id="KW-0472">Membrane</keyword>
<dbReference type="Gene3D" id="3.10.350.10">
    <property type="entry name" value="LysM domain"/>
    <property type="match status" value="1"/>
</dbReference>
<feature type="transmembrane region" description="Helical" evidence="1">
    <location>
        <begin position="80"/>
        <end position="102"/>
    </location>
</feature>
<evidence type="ECO:0000313" key="3">
    <source>
        <dbReference type="EMBL" id="PHU38086.1"/>
    </source>
</evidence>
<reference evidence="3 4" key="1">
    <citation type="submission" date="2017-10" db="EMBL/GenBank/DDBJ databases">
        <title>Resolving the taxonomy of Roseburia spp., Eubacterium rectale and Agathobacter spp. through phylogenomic analysis.</title>
        <authorList>
            <person name="Sheridan P.O."/>
            <person name="Walker A.W."/>
            <person name="Duncan S.H."/>
            <person name="Scott K.P."/>
            <person name="Toole P.W.O."/>
            <person name="Luis P."/>
            <person name="Flint H.J."/>
        </authorList>
    </citation>
    <scope>NUCLEOTIDE SEQUENCE [LARGE SCALE GENOMIC DNA]</scope>
    <source>
        <strain evidence="3 4">JK623</strain>
    </source>
</reference>
<feature type="transmembrane region" description="Helical" evidence="1">
    <location>
        <begin position="12"/>
        <end position="33"/>
    </location>
</feature>
<name>A0A2G3E478_9FIRM</name>
<evidence type="ECO:0000256" key="1">
    <source>
        <dbReference type="SAM" id="Phobius"/>
    </source>
</evidence>
<dbReference type="CDD" id="cd00118">
    <property type="entry name" value="LysM"/>
    <property type="match status" value="1"/>
</dbReference>
<sequence length="175" mass="20015">MISYVILKSKRIFAKICSIFVLTNSCSNAILLLQTNVRRTYILFYENGGLQMRAYNTRISAKANESLNRREAIVSTQKRMIFVVVILCISLLILGSSTYVAFAKSDNQREPVKQYISIQIQSGETLWSIASEYVKDTNVSKEEYIAEVTSVNNLKDSQIHSGQYIIIPEYVFYEQ</sequence>
<evidence type="ECO:0000313" key="4">
    <source>
        <dbReference type="Proteomes" id="UP000224563"/>
    </source>
</evidence>
<dbReference type="SMART" id="SM00257">
    <property type="entry name" value="LysM"/>
    <property type="match status" value="1"/>
</dbReference>
<dbReference type="AlphaFoldDB" id="A0A2G3E478"/>
<dbReference type="PROSITE" id="PS51782">
    <property type="entry name" value="LYSM"/>
    <property type="match status" value="1"/>
</dbReference>
<dbReference type="InterPro" id="IPR018392">
    <property type="entry name" value="LysM"/>
</dbReference>
<dbReference type="Pfam" id="PF01476">
    <property type="entry name" value="LysM"/>
    <property type="match status" value="1"/>
</dbReference>
<reference evidence="3 4" key="2">
    <citation type="submission" date="2017-10" db="EMBL/GenBank/DDBJ databases">
        <authorList>
            <person name="Banno H."/>
            <person name="Chua N.-H."/>
        </authorList>
    </citation>
    <scope>NUCLEOTIDE SEQUENCE [LARGE SCALE GENOMIC DNA]</scope>
    <source>
        <strain evidence="3 4">JK623</strain>
    </source>
</reference>
<dbReference type="InterPro" id="IPR036779">
    <property type="entry name" value="LysM_dom_sf"/>
</dbReference>
<proteinExistence type="predicted"/>
<keyword evidence="1" id="KW-0812">Transmembrane</keyword>
<keyword evidence="1" id="KW-1133">Transmembrane helix</keyword>
<accession>A0A2G3E478</accession>
<evidence type="ECO:0000259" key="2">
    <source>
        <dbReference type="PROSITE" id="PS51782"/>
    </source>
</evidence>
<protein>
    <recommendedName>
        <fullName evidence="2">LysM domain-containing protein</fullName>
    </recommendedName>
</protein>
<gene>
    <name evidence="3" type="ORF">CSX02_04695</name>
</gene>
<feature type="domain" description="LysM" evidence="2">
    <location>
        <begin position="116"/>
        <end position="167"/>
    </location>
</feature>
<comment type="caution">
    <text evidence="3">The sequence shown here is derived from an EMBL/GenBank/DDBJ whole genome shotgun (WGS) entry which is preliminary data.</text>
</comment>
<organism evidence="3 4">
    <name type="scientific">Agathobacter ruminis</name>
    <dbReference type="NCBI Taxonomy" id="1712665"/>
    <lineage>
        <taxon>Bacteria</taxon>
        <taxon>Bacillati</taxon>
        <taxon>Bacillota</taxon>
        <taxon>Clostridia</taxon>
        <taxon>Lachnospirales</taxon>
        <taxon>Lachnospiraceae</taxon>
        <taxon>Agathobacter</taxon>
    </lineage>
</organism>
<dbReference type="EMBL" id="PDYG01000016">
    <property type="protein sequence ID" value="PHU38086.1"/>
    <property type="molecule type" value="Genomic_DNA"/>
</dbReference>
<dbReference type="Proteomes" id="UP000224563">
    <property type="component" value="Unassembled WGS sequence"/>
</dbReference>
<keyword evidence="4" id="KW-1185">Reference proteome</keyword>
<dbReference type="SUPFAM" id="SSF54106">
    <property type="entry name" value="LysM domain"/>
    <property type="match status" value="1"/>
</dbReference>